<sequence>MSNSPSLSPTVHISLVDDDRAIQLLHRFLVTKELACTPNQFLNGAEALNYITNHNTIDDVHIVLLDLNMPIMNGWGLLDTLMKSSLSCTVYVVIVSSSIDDLEKSKAFTYPMVIDFLVKPLTLKHLVEIKQNPILKSFLIPLK</sequence>
<proteinExistence type="predicted"/>
<feature type="modified residue" description="4-aspartylphosphate" evidence="1">
    <location>
        <position position="66"/>
    </location>
</feature>
<evidence type="ECO:0000313" key="3">
    <source>
        <dbReference type="EMBL" id="MDI9863461.1"/>
    </source>
</evidence>
<protein>
    <submittedName>
        <fullName evidence="3">Response regulator</fullName>
    </submittedName>
</protein>
<dbReference type="Pfam" id="PF00072">
    <property type="entry name" value="Response_reg"/>
    <property type="match status" value="1"/>
</dbReference>
<organism evidence="3 4">
    <name type="scientific">Flectobacillus longus</name>
    <dbReference type="NCBI Taxonomy" id="2984207"/>
    <lineage>
        <taxon>Bacteria</taxon>
        <taxon>Pseudomonadati</taxon>
        <taxon>Bacteroidota</taxon>
        <taxon>Cytophagia</taxon>
        <taxon>Cytophagales</taxon>
        <taxon>Flectobacillaceae</taxon>
        <taxon>Flectobacillus</taxon>
    </lineage>
</organism>
<feature type="domain" description="Response regulatory" evidence="2">
    <location>
        <begin position="12"/>
        <end position="134"/>
    </location>
</feature>
<dbReference type="InterPro" id="IPR011006">
    <property type="entry name" value="CheY-like_superfamily"/>
</dbReference>
<keyword evidence="4" id="KW-1185">Reference proteome</keyword>
<dbReference type="PROSITE" id="PS50110">
    <property type="entry name" value="RESPONSE_REGULATORY"/>
    <property type="match status" value="1"/>
</dbReference>
<dbReference type="PANTHER" id="PTHR43228:SF1">
    <property type="entry name" value="TWO-COMPONENT RESPONSE REGULATOR ARR22"/>
    <property type="match status" value="1"/>
</dbReference>
<accession>A0ABT6YIP0</accession>
<comment type="caution">
    <text evidence="3">The sequence shown here is derived from an EMBL/GenBank/DDBJ whole genome shotgun (WGS) entry which is preliminary data.</text>
</comment>
<dbReference type="Proteomes" id="UP001236569">
    <property type="component" value="Unassembled WGS sequence"/>
</dbReference>
<dbReference type="SMART" id="SM00448">
    <property type="entry name" value="REC"/>
    <property type="match status" value="1"/>
</dbReference>
<dbReference type="PANTHER" id="PTHR43228">
    <property type="entry name" value="TWO-COMPONENT RESPONSE REGULATOR"/>
    <property type="match status" value="1"/>
</dbReference>
<reference evidence="3 4" key="1">
    <citation type="submission" date="2023-05" db="EMBL/GenBank/DDBJ databases">
        <title>Novel species of genus Flectobacillus isolated from stream in China.</title>
        <authorList>
            <person name="Lu H."/>
        </authorList>
    </citation>
    <scope>NUCLEOTIDE SEQUENCE [LARGE SCALE GENOMIC DNA]</scope>
    <source>
        <strain evidence="3 4">DC10W</strain>
    </source>
</reference>
<name>A0ABT6YIP0_9BACT</name>
<dbReference type="CDD" id="cd00156">
    <property type="entry name" value="REC"/>
    <property type="match status" value="1"/>
</dbReference>
<evidence type="ECO:0000313" key="4">
    <source>
        <dbReference type="Proteomes" id="UP001236569"/>
    </source>
</evidence>
<dbReference type="SUPFAM" id="SSF52172">
    <property type="entry name" value="CheY-like"/>
    <property type="match status" value="1"/>
</dbReference>
<evidence type="ECO:0000259" key="2">
    <source>
        <dbReference type="PROSITE" id="PS50110"/>
    </source>
</evidence>
<dbReference type="EMBL" id="JASHID010000002">
    <property type="protein sequence ID" value="MDI9863461.1"/>
    <property type="molecule type" value="Genomic_DNA"/>
</dbReference>
<dbReference type="RefSeq" id="WP_283368758.1">
    <property type="nucleotide sequence ID" value="NZ_JASHID010000002.1"/>
</dbReference>
<keyword evidence="1" id="KW-0597">Phosphoprotein</keyword>
<dbReference type="InterPro" id="IPR052048">
    <property type="entry name" value="ST_Response_Regulator"/>
</dbReference>
<dbReference type="InterPro" id="IPR001789">
    <property type="entry name" value="Sig_transdc_resp-reg_receiver"/>
</dbReference>
<gene>
    <name evidence="3" type="ORF">QM480_03940</name>
</gene>
<dbReference type="Gene3D" id="3.40.50.2300">
    <property type="match status" value="1"/>
</dbReference>
<evidence type="ECO:0000256" key="1">
    <source>
        <dbReference type="PROSITE-ProRule" id="PRU00169"/>
    </source>
</evidence>